<evidence type="ECO:0000256" key="1">
    <source>
        <dbReference type="SAM" id="MobiDB-lite"/>
    </source>
</evidence>
<evidence type="ECO:0000313" key="3">
    <source>
        <dbReference type="Proteomes" id="UP001567538"/>
    </source>
</evidence>
<name>A0ABD1IKU2_SALDI</name>
<accession>A0ABD1IKU2</accession>
<dbReference type="PANTHER" id="PTHR23270">
    <property type="entry name" value="PROGRAMMED CELL DEATH PROTEIN 11 PRE-RRNA PROCESSING PROTEIN RRP5"/>
    <property type="match status" value="1"/>
</dbReference>
<organism evidence="2 3">
    <name type="scientific">Salvia divinorum</name>
    <name type="common">Maria pastora</name>
    <name type="synonym">Diviner's sage</name>
    <dbReference type="NCBI Taxonomy" id="28513"/>
    <lineage>
        <taxon>Eukaryota</taxon>
        <taxon>Viridiplantae</taxon>
        <taxon>Streptophyta</taxon>
        <taxon>Embryophyta</taxon>
        <taxon>Tracheophyta</taxon>
        <taxon>Spermatophyta</taxon>
        <taxon>Magnoliopsida</taxon>
        <taxon>eudicotyledons</taxon>
        <taxon>Gunneridae</taxon>
        <taxon>Pentapetalae</taxon>
        <taxon>asterids</taxon>
        <taxon>lamiids</taxon>
        <taxon>Lamiales</taxon>
        <taxon>Lamiaceae</taxon>
        <taxon>Nepetoideae</taxon>
        <taxon>Mentheae</taxon>
        <taxon>Salviinae</taxon>
        <taxon>Salvia</taxon>
        <taxon>Salvia subgen. Calosphace</taxon>
    </lineage>
</organism>
<gene>
    <name evidence="2" type="primary">RRP5</name>
    <name evidence="2" type="ORF">AAHA92_00815</name>
</gene>
<proteinExistence type="predicted"/>
<reference evidence="2 3" key="1">
    <citation type="submission" date="2024-06" db="EMBL/GenBank/DDBJ databases">
        <title>A chromosome level genome sequence of Diviner's sage (Salvia divinorum).</title>
        <authorList>
            <person name="Ford S.A."/>
            <person name="Ro D.-K."/>
            <person name="Ness R.W."/>
            <person name="Phillips M.A."/>
        </authorList>
    </citation>
    <scope>NUCLEOTIDE SEQUENCE [LARGE SCALE GENOMIC DNA]</scope>
    <source>
        <strain evidence="2">SAF-2024a</strain>
        <tissue evidence="2">Leaf</tissue>
    </source>
</reference>
<comment type="caution">
    <text evidence="2">The sequence shown here is derived from an EMBL/GenBank/DDBJ whole genome shotgun (WGS) entry which is preliminary data.</text>
</comment>
<dbReference type="PANTHER" id="PTHR23270:SF10">
    <property type="entry name" value="PROTEIN RRP5 HOMOLOG"/>
    <property type="match status" value="1"/>
</dbReference>
<evidence type="ECO:0000313" key="2">
    <source>
        <dbReference type="EMBL" id="KAL1569325.1"/>
    </source>
</evidence>
<dbReference type="Proteomes" id="UP001567538">
    <property type="component" value="Unassembled WGS sequence"/>
</dbReference>
<dbReference type="AlphaFoldDB" id="A0ABD1IKU2"/>
<sequence length="110" mass="12831">MMNLALLGMHERTEQHKLAVDLLNKMCMKFKNLCKVWMRKILSLVKRNGDEVQAVVERSLKSHPRHKHIKFITQTAILEFRCGVPDKGRSLMNSPPSVCNNPQRRRHSSR</sequence>
<feature type="compositionally biased region" description="Polar residues" evidence="1">
    <location>
        <begin position="91"/>
        <end position="102"/>
    </location>
</feature>
<keyword evidence="3" id="KW-1185">Reference proteome</keyword>
<dbReference type="EMBL" id="JBEAFC010000001">
    <property type="protein sequence ID" value="KAL1569325.1"/>
    <property type="molecule type" value="Genomic_DNA"/>
</dbReference>
<feature type="region of interest" description="Disordered" evidence="1">
    <location>
        <begin position="88"/>
        <end position="110"/>
    </location>
</feature>
<dbReference type="InterPro" id="IPR045209">
    <property type="entry name" value="Rrp5"/>
</dbReference>
<protein>
    <submittedName>
        <fullName evidence="2">rRNA biogenesis protein rrp5</fullName>
    </submittedName>
</protein>